<sequence>MPPLPRSHNTFALILVLVLGCSRADSGVIGHIIQSRSTPSTAASHAQGRASMQEASGFKLQASGSELQSSVESEMPDPYTRPIRQAQVVKVEGKSLETDRGVLIFVIINLRNYEGKMVDVRSALIT</sequence>
<protein>
    <submittedName>
        <fullName evidence="2">Uncharacterized protein</fullName>
    </submittedName>
</protein>
<keyword evidence="3" id="KW-1185">Reference proteome</keyword>
<keyword evidence="1" id="KW-0732">Signal</keyword>
<reference evidence="2 3" key="1">
    <citation type="journal article" date="2012" name="New Phytol.">
        <title>Insight into trade-off between wood decay and parasitism from the genome of a fungal forest pathogen.</title>
        <authorList>
            <person name="Olson A."/>
            <person name="Aerts A."/>
            <person name="Asiegbu F."/>
            <person name="Belbahri L."/>
            <person name="Bouzid O."/>
            <person name="Broberg A."/>
            <person name="Canback B."/>
            <person name="Coutinho P.M."/>
            <person name="Cullen D."/>
            <person name="Dalman K."/>
            <person name="Deflorio G."/>
            <person name="van Diepen L.T."/>
            <person name="Dunand C."/>
            <person name="Duplessis S."/>
            <person name="Durling M."/>
            <person name="Gonthier P."/>
            <person name="Grimwood J."/>
            <person name="Fossdal C.G."/>
            <person name="Hansson D."/>
            <person name="Henrissat B."/>
            <person name="Hietala A."/>
            <person name="Himmelstrand K."/>
            <person name="Hoffmeister D."/>
            <person name="Hogberg N."/>
            <person name="James T.Y."/>
            <person name="Karlsson M."/>
            <person name="Kohler A."/>
            <person name="Kues U."/>
            <person name="Lee Y.H."/>
            <person name="Lin Y.C."/>
            <person name="Lind M."/>
            <person name="Lindquist E."/>
            <person name="Lombard V."/>
            <person name="Lucas S."/>
            <person name="Lunden K."/>
            <person name="Morin E."/>
            <person name="Murat C."/>
            <person name="Park J."/>
            <person name="Raffaello T."/>
            <person name="Rouze P."/>
            <person name="Salamov A."/>
            <person name="Schmutz J."/>
            <person name="Solheim H."/>
            <person name="Stahlberg J."/>
            <person name="Velez H."/>
            <person name="de Vries R.P."/>
            <person name="Wiebenga A."/>
            <person name="Woodward S."/>
            <person name="Yakovlev I."/>
            <person name="Garbelotto M."/>
            <person name="Martin F."/>
            <person name="Grigoriev I.V."/>
            <person name="Stenlid J."/>
        </authorList>
    </citation>
    <scope>NUCLEOTIDE SEQUENCE [LARGE SCALE GENOMIC DNA]</scope>
    <source>
        <strain evidence="2 3">TC 32-1</strain>
    </source>
</reference>
<dbReference type="InParanoid" id="W4JNZ7"/>
<dbReference type="GeneID" id="20666686"/>
<evidence type="ECO:0000313" key="3">
    <source>
        <dbReference type="Proteomes" id="UP000030671"/>
    </source>
</evidence>
<accession>W4JNZ7</accession>
<dbReference type="Proteomes" id="UP000030671">
    <property type="component" value="Unassembled WGS sequence"/>
</dbReference>
<organism evidence="2 3">
    <name type="scientific">Heterobasidion irregulare (strain TC 32-1)</name>
    <dbReference type="NCBI Taxonomy" id="747525"/>
    <lineage>
        <taxon>Eukaryota</taxon>
        <taxon>Fungi</taxon>
        <taxon>Dikarya</taxon>
        <taxon>Basidiomycota</taxon>
        <taxon>Agaricomycotina</taxon>
        <taxon>Agaricomycetes</taxon>
        <taxon>Russulales</taxon>
        <taxon>Bondarzewiaceae</taxon>
        <taxon>Heterobasidion</taxon>
        <taxon>Heterobasidion annosum species complex</taxon>
    </lineage>
</organism>
<dbReference type="HOGENOM" id="CLU_1981866_0_0_1"/>
<gene>
    <name evidence="2" type="ORF">HETIRDRAFT_120313</name>
</gene>
<evidence type="ECO:0000313" key="2">
    <source>
        <dbReference type="EMBL" id="ETW75272.1"/>
    </source>
</evidence>
<dbReference type="AlphaFoldDB" id="W4JNZ7"/>
<dbReference type="KEGG" id="hir:HETIRDRAFT_120313"/>
<feature type="chain" id="PRO_5004843968" evidence="1">
    <location>
        <begin position="25"/>
        <end position="126"/>
    </location>
</feature>
<dbReference type="EMBL" id="KI925466">
    <property type="protein sequence ID" value="ETW75272.1"/>
    <property type="molecule type" value="Genomic_DNA"/>
</dbReference>
<dbReference type="RefSeq" id="XP_009552706.1">
    <property type="nucleotide sequence ID" value="XM_009554411.1"/>
</dbReference>
<proteinExistence type="predicted"/>
<feature type="signal peptide" evidence="1">
    <location>
        <begin position="1"/>
        <end position="24"/>
    </location>
</feature>
<name>W4JNZ7_HETIT</name>
<evidence type="ECO:0000256" key="1">
    <source>
        <dbReference type="SAM" id="SignalP"/>
    </source>
</evidence>
<dbReference type="PROSITE" id="PS51257">
    <property type="entry name" value="PROKAR_LIPOPROTEIN"/>
    <property type="match status" value="1"/>
</dbReference>